<keyword evidence="3" id="KW-1185">Reference proteome</keyword>
<dbReference type="Proteomes" id="UP001558652">
    <property type="component" value="Unassembled WGS sequence"/>
</dbReference>
<evidence type="ECO:0000256" key="1">
    <source>
        <dbReference type="SAM" id="Coils"/>
    </source>
</evidence>
<keyword evidence="1" id="KW-0175">Coiled coil</keyword>
<sequence length="121" mass="14634">SDDKITHIDCVAFREYQNQVKKKENLKHQIAENQERLRILREARTDITEMNLDNLTQPEIIRLVKQLERRKIDTQSKLRETENSLDFTAMEAAKLEETYKLYQTEFELRERKRGVTRLQRI</sequence>
<comment type="caution">
    <text evidence="2">The sequence shown here is derived from an EMBL/GenBank/DDBJ whole genome shotgun (WGS) entry which is preliminary data.</text>
</comment>
<dbReference type="EMBL" id="JBFDAA010000002">
    <property type="protein sequence ID" value="KAL1139919.1"/>
    <property type="molecule type" value="Genomic_DNA"/>
</dbReference>
<protein>
    <submittedName>
        <fullName evidence="2">Uncharacterized protein</fullName>
    </submittedName>
</protein>
<proteinExistence type="predicted"/>
<feature type="non-terminal residue" evidence="2">
    <location>
        <position position="1"/>
    </location>
</feature>
<gene>
    <name evidence="2" type="ORF">AAG570_006896</name>
</gene>
<evidence type="ECO:0000313" key="2">
    <source>
        <dbReference type="EMBL" id="KAL1139919.1"/>
    </source>
</evidence>
<feature type="coiled-coil region" evidence="1">
    <location>
        <begin position="13"/>
        <end position="98"/>
    </location>
</feature>
<reference evidence="2 3" key="1">
    <citation type="submission" date="2024-07" db="EMBL/GenBank/DDBJ databases">
        <title>Chromosome-level genome assembly of the water stick insect Ranatra chinensis (Heteroptera: Nepidae).</title>
        <authorList>
            <person name="Liu X."/>
        </authorList>
    </citation>
    <scope>NUCLEOTIDE SEQUENCE [LARGE SCALE GENOMIC DNA]</scope>
    <source>
        <strain evidence="2">Cailab_2021Rc</strain>
        <tissue evidence="2">Muscle</tissue>
    </source>
</reference>
<name>A0ABD0ZIQ3_9HEMI</name>
<accession>A0ABD0ZIQ3</accession>
<dbReference type="AlphaFoldDB" id="A0ABD0ZIQ3"/>
<organism evidence="2 3">
    <name type="scientific">Ranatra chinensis</name>
    <dbReference type="NCBI Taxonomy" id="642074"/>
    <lineage>
        <taxon>Eukaryota</taxon>
        <taxon>Metazoa</taxon>
        <taxon>Ecdysozoa</taxon>
        <taxon>Arthropoda</taxon>
        <taxon>Hexapoda</taxon>
        <taxon>Insecta</taxon>
        <taxon>Pterygota</taxon>
        <taxon>Neoptera</taxon>
        <taxon>Paraneoptera</taxon>
        <taxon>Hemiptera</taxon>
        <taxon>Heteroptera</taxon>
        <taxon>Panheteroptera</taxon>
        <taxon>Nepomorpha</taxon>
        <taxon>Nepidae</taxon>
        <taxon>Ranatrinae</taxon>
        <taxon>Ranatra</taxon>
    </lineage>
</organism>
<evidence type="ECO:0000313" key="3">
    <source>
        <dbReference type="Proteomes" id="UP001558652"/>
    </source>
</evidence>